<evidence type="ECO:0000256" key="1">
    <source>
        <dbReference type="ARBA" id="ARBA00001913"/>
    </source>
</evidence>
<dbReference type="RefSeq" id="WP_168433449.1">
    <property type="nucleotide sequence ID" value="NZ_CAAHFH010000002.1"/>
</dbReference>
<dbReference type="GO" id="GO:0046872">
    <property type="term" value="F:metal ion binding"/>
    <property type="evidence" value="ECO:0007669"/>
    <property type="project" value="UniProtKB-KW"/>
</dbReference>
<dbReference type="Pfam" id="PF00884">
    <property type="entry name" value="Sulfatase"/>
    <property type="match status" value="1"/>
</dbReference>
<evidence type="ECO:0000313" key="9">
    <source>
        <dbReference type="Proteomes" id="UP000346198"/>
    </source>
</evidence>
<dbReference type="EMBL" id="CAAHFH010000002">
    <property type="protein sequence ID" value="VGO21903.1"/>
    <property type="molecule type" value="Genomic_DNA"/>
</dbReference>
<dbReference type="CDD" id="cd16144">
    <property type="entry name" value="ARS_like"/>
    <property type="match status" value="1"/>
</dbReference>
<dbReference type="SUPFAM" id="SSF53649">
    <property type="entry name" value="Alkaline phosphatase-like"/>
    <property type="match status" value="1"/>
</dbReference>
<evidence type="ECO:0000256" key="6">
    <source>
        <dbReference type="ARBA" id="ARBA00022837"/>
    </source>
</evidence>
<dbReference type="PROSITE" id="PS00523">
    <property type="entry name" value="SULFATASE_1"/>
    <property type="match status" value="1"/>
</dbReference>
<feature type="domain" description="Sulfatase N-terminal" evidence="7">
    <location>
        <begin position="25"/>
        <end position="389"/>
    </location>
</feature>
<name>A0A6C2UPP5_9BACT</name>
<gene>
    <name evidence="8" type="primary">atsA_221</name>
    <name evidence="8" type="ORF">SCARR_03983</name>
</gene>
<keyword evidence="4" id="KW-0732">Signal</keyword>
<sequence length="511" mass="56521">MKKKNGLWIFTVLVSLLGITWADRPNVIVFLVDDMGVMDTSVPFLTDEAGAPKRYPLNDWYRTPSMQRLADLGIRFNNFCAQSVCSPTRASIMTGQNATRHGTTTWINPSTNNKGKYGPPEWNWTGIKKDEVTLPRVLSANGYRTIHIGKAHFGPLKEVGSDPLNVGFDVNVGGASWGRPKSYYASDHYGNHPKFNEGKGGMTHNVPHLEKYYDTETFLTEALTLEANALLAKTVAEKKPFFLHMAHYALHAPFNPDPRYAANYANSDKGKPAENYATLVEGMDKSLGDILDQLEKLGVAEETLVVFLGDNGSDAPLGDKYGHTSSAPLRGKKGSHYEGGMRVPFIAAWAKPDPTNKWQKKLPIARGAIQAQLGTVMDLYPTILALAGVEDPAGHVVDGVDLAMQLSGKTNPSRPDVFLMHFPHGPHRSTYFTSYRSGDWKVVYDYSPDGKSDSKHELFNLKSDPFENENLAAQHPEKMEQMITAMARQLEAENACYPVDSTGNELKPFVQ</sequence>
<proteinExistence type="inferred from homology"/>
<accession>A0A6C2UPP5</accession>
<dbReference type="InterPro" id="IPR050738">
    <property type="entry name" value="Sulfatase"/>
</dbReference>
<comment type="cofactor">
    <cofactor evidence="1">
        <name>Ca(2+)</name>
        <dbReference type="ChEBI" id="CHEBI:29108"/>
    </cofactor>
</comment>
<dbReference type="InterPro" id="IPR024607">
    <property type="entry name" value="Sulfatase_CS"/>
</dbReference>
<reference evidence="8 9" key="1">
    <citation type="submission" date="2019-04" db="EMBL/GenBank/DDBJ databases">
        <authorList>
            <person name="Van Vliet M D."/>
        </authorList>
    </citation>
    <scope>NUCLEOTIDE SEQUENCE [LARGE SCALE GENOMIC DNA]</scope>
    <source>
        <strain evidence="8 9">F21</strain>
    </source>
</reference>
<keyword evidence="6" id="KW-0106">Calcium</keyword>
<evidence type="ECO:0000256" key="3">
    <source>
        <dbReference type="ARBA" id="ARBA00022723"/>
    </source>
</evidence>
<evidence type="ECO:0000256" key="4">
    <source>
        <dbReference type="ARBA" id="ARBA00022729"/>
    </source>
</evidence>
<dbReference type="InterPro" id="IPR000917">
    <property type="entry name" value="Sulfatase_N"/>
</dbReference>
<comment type="similarity">
    <text evidence="2">Belongs to the sulfatase family.</text>
</comment>
<dbReference type="AlphaFoldDB" id="A0A6C2UPP5"/>
<dbReference type="Proteomes" id="UP000346198">
    <property type="component" value="Unassembled WGS sequence"/>
</dbReference>
<keyword evidence="3" id="KW-0479">Metal-binding</keyword>
<protein>
    <submittedName>
        <fullName evidence="8">Arylsulfatase</fullName>
    </submittedName>
</protein>
<dbReference type="InterPro" id="IPR017850">
    <property type="entry name" value="Alkaline_phosphatase_core_sf"/>
</dbReference>
<dbReference type="GO" id="GO:0004065">
    <property type="term" value="F:arylsulfatase activity"/>
    <property type="evidence" value="ECO:0007669"/>
    <property type="project" value="TreeGrafter"/>
</dbReference>
<evidence type="ECO:0000256" key="2">
    <source>
        <dbReference type="ARBA" id="ARBA00008779"/>
    </source>
</evidence>
<evidence type="ECO:0000313" key="8">
    <source>
        <dbReference type="EMBL" id="VGO21903.1"/>
    </source>
</evidence>
<keyword evidence="5" id="KW-0378">Hydrolase</keyword>
<dbReference type="PANTHER" id="PTHR42693:SF42">
    <property type="entry name" value="ARYLSULFATASE G"/>
    <property type="match status" value="1"/>
</dbReference>
<dbReference type="Gene3D" id="3.30.1120.10">
    <property type="match status" value="1"/>
</dbReference>
<organism evidence="8 9">
    <name type="scientific">Pontiella sulfatireligans</name>
    <dbReference type="NCBI Taxonomy" id="2750658"/>
    <lineage>
        <taxon>Bacteria</taxon>
        <taxon>Pseudomonadati</taxon>
        <taxon>Kiritimatiellota</taxon>
        <taxon>Kiritimatiellia</taxon>
        <taxon>Kiritimatiellales</taxon>
        <taxon>Pontiellaceae</taxon>
        <taxon>Pontiella</taxon>
    </lineage>
</organism>
<evidence type="ECO:0000256" key="5">
    <source>
        <dbReference type="ARBA" id="ARBA00022801"/>
    </source>
</evidence>
<dbReference type="PANTHER" id="PTHR42693">
    <property type="entry name" value="ARYLSULFATASE FAMILY MEMBER"/>
    <property type="match status" value="1"/>
</dbReference>
<evidence type="ECO:0000259" key="7">
    <source>
        <dbReference type="Pfam" id="PF00884"/>
    </source>
</evidence>
<keyword evidence="9" id="KW-1185">Reference proteome</keyword>
<dbReference type="Gene3D" id="3.40.720.10">
    <property type="entry name" value="Alkaline Phosphatase, subunit A"/>
    <property type="match status" value="1"/>
</dbReference>